<dbReference type="Proteomes" id="UP000284702">
    <property type="component" value="Unassembled WGS sequence"/>
</dbReference>
<sequence length="196" mass="22818">MMRNYSNSSVESRDLMDGYLRFRQKCKEWQTGHDTLLRMLSSFQSQVESMRGKLSDEDTLMLNRPMDPFRLEELFVSIQEMPPKLESILHDMYDIYHDTRNASSHDSKKEHGAPCSRRDYIGFVGVEVDMYEAEFQHIEAVVNSLHFDTPSNVWNTYITSLSTQPFLDMDVLSAITEVQTLLPYHARCLIGQYAET</sequence>
<evidence type="ECO:0000313" key="1">
    <source>
        <dbReference type="EMBL" id="RQM31078.1"/>
    </source>
</evidence>
<reference evidence="1" key="1">
    <citation type="submission" date="2018-07" db="EMBL/GenBank/DDBJ databases">
        <title>Annotation of Aphanomyces astaci genome assembly.</title>
        <authorList>
            <person name="Studholme D.J."/>
        </authorList>
    </citation>
    <scope>NUCLEOTIDE SEQUENCE [LARGE SCALE GENOMIC DNA]</scope>
    <source>
        <strain evidence="1">Pc</strain>
    </source>
</reference>
<keyword evidence="2" id="KW-1185">Reference proteome</keyword>
<name>A0A3R7WPB5_APHAT</name>
<protein>
    <submittedName>
        <fullName evidence="1">Uncharacterized protein</fullName>
    </submittedName>
</protein>
<organism evidence="1 2">
    <name type="scientific">Aphanomyces astaci</name>
    <name type="common">Crayfish plague agent</name>
    <dbReference type="NCBI Taxonomy" id="112090"/>
    <lineage>
        <taxon>Eukaryota</taxon>
        <taxon>Sar</taxon>
        <taxon>Stramenopiles</taxon>
        <taxon>Oomycota</taxon>
        <taxon>Saprolegniomycetes</taxon>
        <taxon>Saprolegniales</taxon>
        <taxon>Verrucalvaceae</taxon>
        <taxon>Aphanomyces</taxon>
    </lineage>
</organism>
<dbReference type="AlphaFoldDB" id="A0A3R7WPB5"/>
<gene>
    <name evidence="1" type="ORF">B5M09_003838</name>
</gene>
<evidence type="ECO:0000313" key="2">
    <source>
        <dbReference type="Proteomes" id="UP000284702"/>
    </source>
</evidence>
<comment type="caution">
    <text evidence="1">The sequence shown here is derived from an EMBL/GenBank/DDBJ whole genome shotgun (WGS) entry which is preliminary data.</text>
</comment>
<dbReference type="EMBL" id="MZMZ02000266">
    <property type="protein sequence ID" value="RQM31078.1"/>
    <property type="molecule type" value="Genomic_DNA"/>
</dbReference>
<accession>A0A3R7WPB5</accession>
<proteinExistence type="predicted"/>
<dbReference type="VEuPathDB" id="FungiDB:H257_11355"/>